<keyword evidence="1" id="KW-0472">Membrane</keyword>
<gene>
    <name evidence="2" type="ORF">METZ01_LOCUS149732</name>
</gene>
<keyword evidence="1" id="KW-1133">Transmembrane helix</keyword>
<sequence>MSSKKARRRERQEQNQDGGRRKLSPVTLFILSIGLALLVTVVVAVVFGDRSAPGEPPWLGAAWSAAHGHWH</sequence>
<organism evidence="2">
    <name type="scientific">marine metagenome</name>
    <dbReference type="NCBI Taxonomy" id="408172"/>
    <lineage>
        <taxon>unclassified sequences</taxon>
        <taxon>metagenomes</taxon>
        <taxon>ecological metagenomes</taxon>
    </lineage>
</organism>
<evidence type="ECO:0000313" key="2">
    <source>
        <dbReference type="EMBL" id="SVA96878.1"/>
    </source>
</evidence>
<reference evidence="2" key="1">
    <citation type="submission" date="2018-05" db="EMBL/GenBank/DDBJ databases">
        <authorList>
            <person name="Lanie J.A."/>
            <person name="Ng W.-L."/>
            <person name="Kazmierczak K.M."/>
            <person name="Andrzejewski T.M."/>
            <person name="Davidsen T.M."/>
            <person name="Wayne K.J."/>
            <person name="Tettelin H."/>
            <person name="Glass J.I."/>
            <person name="Rusch D."/>
            <person name="Podicherti R."/>
            <person name="Tsui H.-C.T."/>
            <person name="Winkler M.E."/>
        </authorList>
    </citation>
    <scope>NUCLEOTIDE SEQUENCE</scope>
</reference>
<dbReference type="AlphaFoldDB" id="A0A382A5R1"/>
<evidence type="ECO:0000256" key="1">
    <source>
        <dbReference type="SAM" id="Phobius"/>
    </source>
</evidence>
<name>A0A382A5R1_9ZZZZ</name>
<feature type="transmembrane region" description="Helical" evidence="1">
    <location>
        <begin position="26"/>
        <end position="48"/>
    </location>
</feature>
<keyword evidence="1" id="KW-0812">Transmembrane</keyword>
<proteinExistence type="predicted"/>
<accession>A0A382A5R1</accession>
<protein>
    <submittedName>
        <fullName evidence="2">Uncharacterized protein</fullName>
    </submittedName>
</protein>
<dbReference type="EMBL" id="UINC01024026">
    <property type="protein sequence ID" value="SVA96878.1"/>
    <property type="molecule type" value="Genomic_DNA"/>
</dbReference>